<dbReference type="STRING" id="1070870.SAMN05444351_1452"/>
<dbReference type="EMBL" id="FQVX01000001">
    <property type="protein sequence ID" value="SHF96294.1"/>
    <property type="molecule type" value="Genomic_DNA"/>
</dbReference>
<keyword evidence="2" id="KW-1185">Reference proteome</keyword>
<dbReference type="Pfam" id="PF08002">
    <property type="entry name" value="DUF1697"/>
    <property type="match status" value="1"/>
</dbReference>
<evidence type="ECO:0000313" key="2">
    <source>
        <dbReference type="Proteomes" id="UP000184471"/>
    </source>
</evidence>
<gene>
    <name evidence="1" type="ORF">SAMN05444351_1452</name>
</gene>
<reference evidence="1 2" key="1">
    <citation type="submission" date="2016-11" db="EMBL/GenBank/DDBJ databases">
        <authorList>
            <person name="Jaros S."/>
            <person name="Januszkiewicz K."/>
            <person name="Wedrychowicz H."/>
        </authorList>
    </citation>
    <scope>NUCLEOTIDE SEQUENCE [LARGE SCALE GENOMIC DNA]</scope>
    <source>
        <strain evidence="1 2">DSM 45408</strain>
    </source>
</reference>
<protein>
    <submittedName>
        <fullName evidence="1">Uncharacterized conserved protein, DUF1697 family</fullName>
    </submittedName>
</protein>
<dbReference type="PANTHER" id="PTHR36439">
    <property type="entry name" value="BLL4334 PROTEIN"/>
    <property type="match status" value="1"/>
</dbReference>
<dbReference type="InterPro" id="IPR012545">
    <property type="entry name" value="DUF1697"/>
</dbReference>
<proteinExistence type="predicted"/>
<name>A0A1M5FY23_9ACTN</name>
<dbReference type="SUPFAM" id="SSF160379">
    <property type="entry name" value="SP0830-like"/>
    <property type="match status" value="1"/>
</dbReference>
<dbReference type="PIRSF" id="PIRSF008502">
    <property type="entry name" value="UCP008502"/>
    <property type="match status" value="1"/>
</dbReference>
<dbReference type="Gene3D" id="3.30.70.1280">
    <property type="entry name" value="SP0830-like domains"/>
    <property type="match status" value="1"/>
</dbReference>
<sequence>MAAPRTLPGRDAPGQATGSGTLAHLRALLGDAGFGDVATLLQSGNVVLASDLPGSAVGRAVEEAIRERLGMDVAAVVRTRDEVRAVVDLDPLGEVVVDGSRSLVAFMAEPPGPGLAELLGSTEPGDDRWAVVGRELYLWCPHGQMDSPLVTALGRGRGGPVTTVRDWNTVRELAALLDR</sequence>
<dbReference type="OrthoDB" id="9806494at2"/>
<dbReference type="Proteomes" id="UP000184471">
    <property type="component" value="Unassembled WGS sequence"/>
</dbReference>
<dbReference type="RefSeq" id="WP_139252839.1">
    <property type="nucleotide sequence ID" value="NZ_FQVX01000001.1"/>
</dbReference>
<evidence type="ECO:0000313" key="1">
    <source>
        <dbReference type="EMBL" id="SHF96294.1"/>
    </source>
</evidence>
<organism evidence="1 2">
    <name type="scientific">Geodermatophilus nigrescens</name>
    <dbReference type="NCBI Taxonomy" id="1070870"/>
    <lineage>
        <taxon>Bacteria</taxon>
        <taxon>Bacillati</taxon>
        <taxon>Actinomycetota</taxon>
        <taxon>Actinomycetes</taxon>
        <taxon>Geodermatophilales</taxon>
        <taxon>Geodermatophilaceae</taxon>
        <taxon>Geodermatophilus</taxon>
    </lineage>
</organism>
<accession>A0A1M5FY23</accession>
<dbReference type="PANTHER" id="PTHR36439:SF1">
    <property type="entry name" value="DUF1697 DOMAIN-CONTAINING PROTEIN"/>
    <property type="match status" value="1"/>
</dbReference>
<dbReference type="AlphaFoldDB" id="A0A1M5FY23"/>